<dbReference type="Proteomes" id="UP000242913">
    <property type="component" value="Unassembled WGS sequence"/>
</dbReference>
<dbReference type="OrthoDB" id="5798599at2759"/>
<name>A0A183HET7_9BILA</name>
<sequence>MSSNQPDCLTSLVSYVPDLNFGLNLPSTGVVNQFGISATNQIQQSVPLLPEQLIPLESISARIDCNCK</sequence>
<dbReference type="STRING" id="387005.A0A183HET7"/>
<dbReference type="WBParaSite" id="OFLC_0000599801-mRNA-1">
    <property type="protein sequence ID" value="OFLC_0000599801-mRNA-1"/>
    <property type="gene ID" value="OFLC_0000599801"/>
</dbReference>
<evidence type="ECO:0000313" key="3">
    <source>
        <dbReference type="WBParaSite" id="OFLC_0000599801-mRNA-1"/>
    </source>
</evidence>
<protein>
    <submittedName>
        <fullName evidence="3">Ovule protein</fullName>
    </submittedName>
</protein>
<organism evidence="3">
    <name type="scientific">Onchocerca flexuosa</name>
    <dbReference type="NCBI Taxonomy" id="387005"/>
    <lineage>
        <taxon>Eukaryota</taxon>
        <taxon>Metazoa</taxon>
        <taxon>Ecdysozoa</taxon>
        <taxon>Nematoda</taxon>
        <taxon>Chromadorea</taxon>
        <taxon>Rhabditida</taxon>
        <taxon>Spirurina</taxon>
        <taxon>Spiruromorpha</taxon>
        <taxon>Filarioidea</taxon>
        <taxon>Onchocercidae</taxon>
        <taxon>Onchocerca</taxon>
    </lineage>
</organism>
<dbReference type="AlphaFoldDB" id="A0A183HET7"/>
<evidence type="ECO:0000313" key="1">
    <source>
        <dbReference type="EMBL" id="OZC05541.1"/>
    </source>
</evidence>
<gene>
    <name evidence="1" type="ORF">X798_07485</name>
</gene>
<keyword evidence="2" id="KW-1185">Reference proteome</keyword>
<reference evidence="3" key="2">
    <citation type="submission" date="2016-06" db="UniProtKB">
        <authorList>
            <consortium name="WormBaseParasite"/>
        </authorList>
    </citation>
    <scope>IDENTIFICATION</scope>
</reference>
<reference evidence="1 2" key="1">
    <citation type="submission" date="2015-12" db="EMBL/GenBank/DDBJ databases">
        <title>Draft genome of the nematode, Onchocerca flexuosa.</title>
        <authorList>
            <person name="Mitreva M."/>
        </authorList>
    </citation>
    <scope>NUCLEOTIDE SEQUENCE [LARGE SCALE GENOMIC DNA]</scope>
    <source>
        <strain evidence="1">Red Deer</strain>
    </source>
</reference>
<dbReference type="EMBL" id="KZ270830">
    <property type="protein sequence ID" value="OZC05541.1"/>
    <property type="molecule type" value="Genomic_DNA"/>
</dbReference>
<evidence type="ECO:0000313" key="2">
    <source>
        <dbReference type="Proteomes" id="UP000242913"/>
    </source>
</evidence>
<accession>A0A183HET7</accession>
<proteinExistence type="predicted"/>